<keyword evidence="1" id="KW-0175">Coiled coil</keyword>
<feature type="chain" id="PRO_5022886882" evidence="3">
    <location>
        <begin position="20"/>
        <end position="546"/>
    </location>
</feature>
<dbReference type="Pfam" id="PF13598">
    <property type="entry name" value="DUF4139"/>
    <property type="match status" value="1"/>
</dbReference>
<keyword evidence="7" id="KW-1185">Reference proteome</keyword>
<dbReference type="Proteomes" id="UP000321638">
    <property type="component" value="Unassembled WGS sequence"/>
</dbReference>
<sequence>MRAVILAAVAVAFSWPALAADIEATSRIDTVTVYPDGASVTRRTNVTLPAGASSIVLKGLPASIDPASIRVAGEGTAAFAIGSVETRNVPGDPRPVIDAALEEKLRALRDRRDAAAARFEAIDRRRAMIRRYAEAGPEKLSPQSRPLDVAQWPGAWDAVGEALAKANEDLRLITVELRGLDEEIAALERARPQPRSPGAPRLDVTIALDAPSALSAALTVTYRVGGALWRPLYDARLDTGGKDRKPSLELVRRAEIVQRTGETWSDVVLVVSTVRVARSGGAPDLASWRVDFAEPVMSRRAPSGGAPPMSAPSPQPADAQPKLAEEAPAGEREARLDAGAFQAAFAVPGRVTIPQDGSPKAFRISSVTVKPALSLKTVPVLDPTAYLEASFVNEEEAPLLPGQVAIHRDGAFVGRVSLAMVAPGDKVQLAFGADDRVKVARVAVARREEEPGFLGSSRTDLREFKTVVKNLHDFPVRITVLDRVPVADNTAITVETLSRSTPPTDKVVDDKRGVMGWSYDYAAGEQKEILLAYRLKWPADREIRLR</sequence>
<feature type="domain" description="DUF4140" evidence="5">
    <location>
        <begin position="31"/>
        <end position="128"/>
    </location>
</feature>
<evidence type="ECO:0000256" key="1">
    <source>
        <dbReference type="SAM" id="Coils"/>
    </source>
</evidence>
<feature type="coiled-coil region" evidence="1">
    <location>
        <begin position="163"/>
        <end position="190"/>
    </location>
</feature>
<dbReference type="PANTHER" id="PTHR31005:SF8">
    <property type="entry name" value="DUF4139 DOMAIN-CONTAINING PROTEIN"/>
    <property type="match status" value="1"/>
</dbReference>
<evidence type="ECO:0000256" key="3">
    <source>
        <dbReference type="SAM" id="SignalP"/>
    </source>
</evidence>
<dbReference type="AlphaFoldDB" id="A0A5C8PFK3"/>
<evidence type="ECO:0000313" key="6">
    <source>
        <dbReference type="EMBL" id="TXL71949.1"/>
    </source>
</evidence>
<gene>
    <name evidence="6" type="ORF">FHP25_27320</name>
</gene>
<accession>A0A5C8PFK3</accession>
<evidence type="ECO:0000259" key="4">
    <source>
        <dbReference type="Pfam" id="PF13598"/>
    </source>
</evidence>
<dbReference type="RefSeq" id="WP_147850167.1">
    <property type="nucleotide sequence ID" value="NZ_VDUZ01000037.1"/>
</dbReference>
<reference evidence="6 7" key="1">
    <citation type="submission" date="2019-06" db="EMBL/GenBank/DDBJ databases">
        <title>New taxonomy in bacterial strain CC-CFT640, isolated from vineyard.</title>
        <authorList>
            <person name="Lin S.-Y."/>
            <person name="Tsai C.-F."/>
            <person name="Young C.-C."/>
        </authorList>
    </citation>
    <scope>NUCLEOTIDE SEQUENCE [LARGE SCALE GENOMIC DNA]</scope>
    <source>
        <strain evidence="6 7">CC-CFT640</strain>
    </source>
</reference>
<dbReference type="Pfam" id="PF13600">
    <property type="entry name" value="DUF4140"/>
    <property type="match status" value="1"/>
</dbReference>
<dbReference type="InterPro" id="IPR011935">
    <property type="entry name" value="CHP02231"/>
</dbReference>
<organism evidence="6 7">
    <name type="scientific">Vineibacter terrae</name>
    <dbReference type="NCBI Taxonomy" id="2586908"/>
    <lineage>
        <taxon>Bacteria</taxon>
        <taxon>Pseudomonadati</taxon>
        <taxon>Pseudomonadota</taxon>
        <taxon>Alphaproteobacteria</taxon>
        <taxon>Hyphomicrobiales</taxon>
        <taxon>Vineibacter</taxon>
    </lineage>
</organism>
<evidence type="ECO:0000313" key="7">
    <source>
        <dbReference type="Proteomes" id="UP000321638"/>
    </source>
</evidence>
<dbReference type="PANTHER" id="PTHR31005">
    <property type="entry name" value="DUF4139 DOMAIN-CONTAINING PROTEIN"/>
    <property type="match status" value="1"/>
</dbReference>
<name>A0A5C8PFK3_9HYPH</name>
<feature type="signal peptide" evidence="3">
    <location>
        <begin position="1"/>
        <end position="19"/>
    </location>
</feature>
<evidence type="ECO:0000259" key="5">
    <source>
        <dbReference type="Pfam" id="PF13600"/>
    </source>
</evidence>
<feature type="region of interest" description="Disordered" evidence="2">
    <location>
        <begin position="299"/>
        <end position="332"/>
    </location>
</feature>
<dbReference type="OrthoDB" id="580912at2"/>
<dbReference type="EMBL" id="VDUZ01000037">
    <property type="protein sequence ID" value="TXL71949.1"/>
    <property type="molecule type" value="Genomic_DNA"/>
</dbReference>
<feature type="compositionally biased region" description="Basic and acidic residues" evidence="2">
    <location>
        <begin position="323"/>
        <end position="332"/>
    </location>
</feature>
<dbReference type="InterPro" id="IPR037291">
    <property type="entry name" value="DUF4139"/>
</dbReference>
<dbReference type="NCBIfam" id="TIGR02231">
    <property type="entry name" value="mucoidy inhibitor MuiA family protein"/>
    <property type="match status" value="1"/>
</dbReference>
<protein>
    <submittedName>
        <fullName evidence="6">Mucoidy inhibitor MuiA family protein</fullName>
    </submittedName>
</protein>
<proteinExistence type="predicted"/>
<keyword evidence="3" id="KW-0732">Signal</keyword>
<comment type="caution">
    <text evidence="6">The sequence shown here is derived from an EMBL/GenBank/DDBJ whole genome shotgun (WGS) entry which is preliminary data.</text>
</comment>
<dbReference type="InterPro" id="IPR025554">
    <property type="entry name" value="DUF4140"/>
</dbReference>
<feature type="domain" description="DUF4139" evidence="4">
    <location>
        <begin position="218"/>
        <end position="538"/>
    </location>
</feature>
<evidence type="ECO:0000256" key="2">
    <source>
        <dbReference type="SAM" id="MobiDB-lite"/>
    </source>
</evidence>